<organism evidence="3 4">
    <name type="scientific">Lentzea fradiae</name>
    <dbReference type="NCBI Taxonomy" id="200378"/>
    <lineage>
        <taxon>Bacteria</taxon>
        <taxon>Bacillati</taxon>
        <taxon>Actinomycetota</taxon>
        <taxon>Actinomycetes</taxon>
        <taxon>Pseudonocardiales</taxon>
        <taxon>Pseudonocardiaceae</taxon>
        <taxon>Lentzea</taxon>
    </lineage>
</organism>
<accession>A0A1G7Y9U3</accession>
<feature type="transmembrane region" description="Helical" evidence="1">
    <location>
        <begin position="160"/>
        <end position="180"/>
    </location>
</feature>
<dbReference type="Pfam" id="PF02517">
    <property type="entry name" value="Rce1-like"/>
    <property type="match status" value="1"/>
</dbReference>
<feature type="transmembrane region" description="Helical" evidence="1">
    <location>
        <begin position="192"/>
        <end position="215"/>
    </location>
</feature>
<feature type="transmembrane region" description="Helical" evidence="1">
    <location>
        <begin position="100"/>
        <end position="123"/>
    </location>
</feature>
<evidence type="ECO:0000313" key="4">
    <source>
        <dbReference type="Proteomes" id="UP000199623"/>
    </source>
</evidence>
<dbReference type="InterPro" id="IPR003675">
    <property type="entry name" value="Rce1/LyrA-like_dom"/>
</dbReference>
<dbReference type="PANTHER" id="PTHR39430">
    <property type="entry name" value="MEMBRANE-ASSOCIATED PROTEASE-RELATED"/>
    <property type="match status" value="1"/>
</dbReference>
<dbReference type="STRING" id="200378.SAMN05216553_113169"/>
<keyword evidence="1" id="KW-0472">Membrane</keyword>
<keyword evidence="1" id="KW-1133">Transmembrane helix</keyword>
<feature type="transmembrane region" description="Helical" evidence="1">
    <location>
        <begin position="28"/>
        <end position="46"/>
    </location>
</feature>
<dbReference type="GO" id="GO:0080120">
    <property type="term" value="P:CAAX-box protein maturation"/>
    <property type="evidence" value="ECO:0007669"/>
    <property type="project" value="UniProtKB-ARBA"/>
</dbReference>
<evidence type="ECO:0000259" key="2">
    <source>
        <dbReference type="Pfam" id="PF02517"/>
    </source>
</evidence>
<feature type="domain" description="CAAX prenyl protease 2/Lysostaphin resistance protein A-like" evidence="2">
    <location>
        <begin position="106"/>
        <end position="197"/>
    </location>
</feature>
<protein>
    <recommendedName>
        <fullName evidence="2">CAAX prenyl protease 2/Lysostaphin resistance protein A-like domain-containing protein</fullName>
    </recommendedName>
</protein>
<evidence type="ECO:0000313" key="3">
    <source>
        <dbReference type="EMBL" id="SDG93106.1"/>
    </source>
</evidence>
<dbReference type="EMBL" id="FNCC01000013">
    <property type="protein sequence ID" value="SDG93106.1"/>
    <property type="molecule type" value="Genomic_DNA"/>
</dbReference>
<dbReference type="OrthoDB" id="193898at2"/>
<dbReference type="RefSeq" id="WP_090054674.1">
    <property type="nucleotide sequence ID" value="NZ_FNCC01000013.1"/>
</dbReference>
<evidence type="ECO:0000256" key="1">
    <source>
        <dbReference type="SAM" id="Phobius"/>
    </source>
</evidence>
<feature type="transmembrane region" description="Helical" evidence="1">
    <location>
        <begin position="74"/>
        <end position="94"/>
    </location>
</feature>
<name>A0A1G7Y9U3_9PSEU</name>
<dbReference type="AlphaFoldDB" id="A0A1G7Y9U3"/>
<dbReference type="Proteomes" id="UP000199623">
    <property type="component" value="Unassembled WGS sequence"/>
</dbReference>
<sequence>MRLLAQLGAVLLVSFASSAVVGLAGWNVPATLVLGLVMAALSLWVYGKVVRWTERRDPAEIAVRGAVPALGRGFLIGGGMFAAVIANIAFLGGYEVLGMGSVGGAVALFGFQAAAVVSEELLFRGILFRFLERGIGTWAALLLSGVLFGAIHMMNPHATVWTSTAIAISAGFMLAAAYAATRNLWVPIGVHFGWNYVQGGIFGASVSGTEAPQGLLDSVTSGPLLVSGGEFGPEASAYAVLAGVVVTVAFMRLAKRRGNIVSRRRRSTPEAALVAQPSR</sequence>
<dbReference type="PANTHER" id="PTHR39430:SF1">
    <property type="entry name" value="PROTEASE"/>
    <property type="match status" value="1"/>
</dbReference>
<reference evidence="4" key="1">
    <citation type="submission" date="2016-10" db="EMBL/GenBank/DDBJ databases">
        <authorList>
            <person name="Varghese N."/>
            <person name="Submissions S."/>
        </authorList>
    </citation>
    <scope>NUCLEOTIDE SEQUENCE [LARGE SCALE GENOMIC DNA]</scope>
    <source>
        <strain evidence="4">CGMCC 4.3506</strain>
    </source>
</reference>
<feature type="transmembrane region" description="Helical" evidence="1">
    <location>
        <begin position="135"/>
        <end position="154"/>
    </location>
</feature>
<dbReference type="GO" id="GO:0004175">
    <property type="term" value="F:endopeptidase activity"/>
    <property type="evidence" value="ECO:0007669"/>
    <property type="project" value="UniProtKB-ARBA"/>
</dbReference>
<proteinExistence type="predicted"/>
<gene>
    <name evidence="3" type="ORF">SAMN05216553_113169</name>
</gene>
<feature type="transmembrane region" description="Helical" evidence="1">
    <location>
        <begin position="235"/>
        <end position="254"/>
    </location>
</feature>
<keyword evidence="4" id="KW-1185">Reference proteome</keyword>
<keyword evidence="1" id="KW-0812">Transmembrane</keyword>